<organism evidence="4 5">
    <name type="scientific">Carex littledalei</name>
    <dbReference type="NCBI Taxonomy" id="544730"/>
    <lineage>
        <taxon>Eukaryota</taxon>
        <taxon>Viridiplantae</taxon>
        <taxon>Streptophyta</taxon>
        <taxon>Embryophyta</taxon>
        <taxon>Tracheophyta</taxon>
        <taxon>Spermatophyta</taxon>
        <taxon>Magnoliopsida</taxon>
        <taxon>Liliopsida</taxon>
        <taxon>Poales</taxon>
        <taxon>Cyperaceae</taxon>
        <taxon>Cyperoideae</taxon>
        <taxon>Cariceae</taxon>
        <taxon>Carex</taxon>
        <taxon>Carex subgen. Euthyceras</taxon>
    </lineage>
</organism>
<feature type="compositionally biased region" description="Basic and acidic residues" evidence="2">
    <location>
        <begin position="137"/>
        <end position="155"/>
    </location>
</feature>
<feature type="region of interest" description="Disordered" evidence="2">
    <location>
        <begin position="536"/>
        <end position="563"/>
    </location>
</feature>
<evidence type="ECO:0000259" key="3">
    <source>
        <dbReference type="PROSITE" id="PS50158"/>
    </source>
</evidence>
<dbReference type="GO" id="GO:0003676">
    <property type="term" value="F:nucleic acid binding"/>
    <property type="evidence" value="ECO:0007669"/>
    <property type="project" value="InterPro"/>
</dbReference>
<evidence type="ECO:0000256" key="1">
    <source>
        <dbReference type="PROSITE-ProRule" id="PRU00047"/>
    </source>
</evidence>
<gene>
    <name evidence="4" type="ORF">FCM35_KLT14715</name>
</gene>
<dbReference type="Proteomes" id="UP000623129">
    <property type="component" value="Unassembled WGS sequence"/>
</dbReference>
<dbReference type="OrthoDB" id="694475at2759"/>
<feature type="region of interest" description="Disordered" evidence="2">
    <location>
        <begin position="392"/>
        <end position="419"/>
    </location>
</feature>
<dbReference type="InterPro" id="IPR036875">
    <property type="entry name" value="Znf_CCHC_sf"/>
</dbReference>
<evidence type="ECO:0000313" key="4">
    <source>
        <dbReference type="EMBL" id="KAF3321462.1"/>
    </source>
</evidence>
<dbReference type="PROSITE" id="PS50158">
    <property type="entry name" value="ZF_CCHC"/>
    <property type="match status" value="1"/>
</dbReference>
<keyword evidence="1" id="KW-0863">Zinc-finger</keyword>
<reference evidence="4" key="1">
    <citation type="submission" date="2020-01" db="EMBL/GenBank/DDBJ databases">
        <title>Genome sequence of Kobresia littledalei, the first chromosome-level genome in the family Cyperaceae.</title>
        <authorList>
            <person name="Qu G."/>
        </authorList>
    </citation>
    <scope>NUCLEOTIDE SEQUENCE</scope>
    <source>
        <strain evidence="4">C.B.Clarke</strain>
        <tissue evidence="4">Leaf</tissue>
    </source>
</reference>
<accession>A0A833V2S8</accession>
<protein>
    <submittedName>
        <fullName evidence="4">Zinc knuckle</fullName>
    </submittedName>
</protein>
<sequence length="648" mass="72393">MFYKARLQATLQAISDNQHTRPLPTKLSYAAVTAGHSILARDLKAQRSKQTQGATVHTQGVLPLKPSTLIKGHTNQRELQKTFKAMKKKGRCFKCLEKGHNKSQCKNAFKCHKCQGIGHQARRCTLPNKSPTTNRTNQRETQHQTHSKPPPDLEKTNNTMNLDNWETVEMISPEYVNVGREDDIQVFMPARTELRPANAALARAAIVMTANLAMYFNRHPHDFKVRKVEPTTGDFIAIFPTIEMRNEAVEVGAFVIDQTTDIQLVRWTPARGMARVPVSHRAYLKLVNVPLAHCNWEALDHIVSGFGYLLRMSPVQEKNGNYEELKILIACHNPVTIPHTMLLTEAIRGETYAGVITIELDGWLLTTNNPNPPDVDEEQVDEALSQNRNRLAERRRQRGQAAPRHARRQRTSYQTDGSSYSTSWRVSGPYCIKNPPSCVLFFSKYRANGNSQAKKGLSALNQKIFDFDNINYRPSPSPIVEKVTLDIESPMNLGLFQTEKDLGLSQTEEDSGLSQTKVDLGLSQFPMEHELDLGLSQTETHSQTEKDSGEDSEGPLPEEKNTGGYISTIAKAQLTQGFSASTGQASTPKNKPRIKKPVKLTYLESHDPLSPSQAEVVVSIAGVELGQELTDKIRKFLPNPVTSTKESA</sequence>
<keyword evidence="1" id="KW-0479">Metal-binding</keyword>
<dbReference type="GO" id="GO:0008270">
    <property type="term" value="F:zinc ion binding"/>
    <property type="evidence" value="ECO:0007669"/>
    <property type="project" value="UniProtKB-KW"/>
</dbReference>
<dbReference type="SMART" id="SM00343">
    <property type="entry name" value="ZnF_C2HC"/>
    <property type="match status" value="2"/>
</dbReference>
<dbReference type="SUPFAM" id="SSF57756">
    <property type="entry name" value="Retrovirus zinc finger-like domains"/>
    <property type="match status" value="1"/>
</dbReference>
<dbReference type="Pfam" id="PF00098">
    <property type="entry name" value="zf-CCHC"/>
    <property type="match status" value="1"/>
</dbReference>
<dbReference type="InterPro" id="IPR001878">
    <property type="entry name" value="Znf_CCHC"/>
</dbReference>
<dbReference type="Gene3D" id="4.10.60.10">
    <property type="entry name" value="Zinc finger, CCHC-type"/>
    <property type="match status" value="1"/>
</dbReference>
<evidence type="ECO:0000313" key="5">
    <source>
        <dbReference type="Proteomes" id="UP000623129"/>
    </source>
</evidence>
<keyword evidence="1" id="KW-0862">Zinc</keyword>
<comment type="caution">
    <text evidence="4">The sequence shown here is derived from an EMBL/GenBank/DDBJ whole genome shotgun (WGS) entry which is preliminary data.</text>
</comment>
<keyword evidence="5" id="KW-1185">Reference proteome</keyword>
<dbReference type="EMBL" id="SWLB01000027">
    <property type="protein sequence ID" value="KAF3321462.1"/>
    <property type="molecule type" value="Genomic_DNA"/>
</dbReference>
<feature type="compositionally biased region" description="Basic residues" evidence="2">
    <location>
        <begin position="393"/>
        <end position="410"/>
    </location>
</feature>
<feature type="domain" description="CCHC-type" evidence="3">
    <location>
        <begin position="91"/>
        <end position="107"/>
    </location>
</feature>
<feature type="compositionally biased region" description="Polar residues" evidence="2">
    <location>
        <begin position="127"/>
        <end position="136"/>
    </location>
</feature>
<feature type="region of interest" description="Disordered" evidence="2">
    <location>
        <begin position="123"/>
        <end position="158"/>
    </location>
</feature>
<name>A0A833V2S8_9POAL</name>
<proteinExistence type="predicted"/>
<evidence type="ECO:0000256" key="2">
    <source>
        <dbReference type="SAM" id="MobiDB-lite"/>
    </source>
</evidence>
<dbReference type="AlphaFoldDB" id="A0A833V2S8"/>